<gene>
    <name evidence="2" type="ORF">CHL78_010770</name>
</gene>
<name>A0A371J340_9FIRM</name>
<evidence type="ECO:0000313" key="2">
    <source>
        <dbReference type="EMBL" id="RDY27097.1"/>
    </source>
</evidence>
<sequence>MKLKYNENNTFRIIQMTDLHIGSLPHHEDDYKTFDLIDKAISKLNPDLVVITGDLIWTDGVPAPAKIFIELMERINKHAVPVAIAYGNHDSEMSVSRCDLRVMERLLDNLVEKKHTFIFEEKESYCVEIFNKSGENLENVLYLFDSGWYPKLDIGTYDWIQPQQINWFRSTSETYMRDCGKRDLVFMHIPIPEYWEAAKNIISGECNETNDMISAPYINTGLFSALYINKQIDAMFCGHDHDNNFLGMHHGIKLGYGNVTGYQCYGDLPRGVRVIDLDINDDYKMETMNVEDNNL</sequence>
<dbReference type="Proteomes" id="UP000215694">
    <property type="component" value="Unassembled WGS sequence"/>
</dbReference>
<dbReference type="PANTHER" id="PTHR32440">
    <property type="entry name" value="PHOSPHATASE DCR2-RELATED-RELATED"/>
    <property type="match status" value="1"/>
</dbReference>
<dbReference type="CDD" id="cd07383">
    <property type="entry name" value="MPP_Dcr2"/>
    <property type="match status" value="1"/>
</dbReference>
<dbReference type="InterPro" id="IPR004843">
    <property type="entry name" value="Calcineurin-like_PHP"/>
</dbReference>
<protein>
    <submittedName>
        <fullName evidence="2">Serine/threonine protein phosphatase</fullName>
    </submittedName>
</protein>
<evidence type="ECO:0000313" key="3">
    <source>
        <dbReference type="Proteomes" id="UP000215694"/>
    </source>
</evidence>
<dbReference type="GO" id="GO:0005737">
    <property type="term" value="C:cytoplasm"/>
    <property type="evidence" value="ECO:0007669"/>
    <property type="project" value="TreeGrafter"/>
</dbReference>
<dbReference type="EMBL" id="NOJY02000016">
    <property type="protein sequence ID" value="RDY27097.1"/>
    <property type="molecule type" value="Genomic_DNA"/>
</dbReference>
<proteinExistence type="predicted"/>
<organism evidence="2 3">
    <name type="scientific">Romboutsia weinsteinii</name>
    <dbReference type="NCBI Taxonomy" id="2020949"/>
    <lineage>
        <taxon>Bacteria</taxon>
        <taxon>Bacillati</taxon>
        <taxon>Bacillota</taxon>
        <taxon>Clostridia</taxon>
        <taxon>Peptostreptococcales</taxon>
        <taxon>Peptostreptococcaceae</taxon>
        <taxon>Romboutsia</taxon>
    </lineage>
</organism>
<dbReference type="GO" id="GO:0016788">
    <property type="term" value="F:hydrolase activity, acting on ester bonds"/>
    <property type="evidence" value="ECO:0007669"/>
    <property type="project" value="TreeGrafter"/>
</dbReference>
<dbReference type="InterPro" id="IPR029052">
    <property type="entry name" value="Metallo-depent_PP-like"/>
</dbReference>
<keyword evidence="3" id="KW-1185">Reference proteome</keyword>
<evidence type="ECO:0000259" key="1">
    <source>
        <dbReference type="Pfam" id="PF00149"/>
    </source>
</evidence>
<comment type="caution">
    <text evidence="2">The sequence shown here is derived from an EMBL/GenBank/DDBJ whole genome shotgun (WGS) entry which is preliminary data.</text>
</comment>
<feature type="domain" description="Calcineurin-like phosphoesterase" evidence="1">
    <location>
        <begin position="11"/>
        <end position="242"/>
    </location>
</feature>
<reference evidence="2 3" key="1">
    <citation type="journal article" date="2017" name="Genome Announc.">
        <title>Draft Genome Sequence of Romboutsia weinsteinii sp. nov. Strain CCRI-19649(T) Isolated from Surface Water.</title>
        <authorList>
            <person name="Maheux A.F."/>
            <person name="Boudreau D.K."/>
            <person name="Berube E."/>
            <person name="Boissinot M."/>
            <person name="Cantin P."/>
            <person name="Raymond F."/>
            <person name="Corbeil J."/>
            <person name="Omar R.F."/>
            <person name="Bergeron M.G."/>
        </authorList>
    </citation>
    <scope>NUCLEOTIDE SEQUENCE [LARGE SCALE GENOMIC DNA]</scope>
    <source>
        <strain evidence="2 3">CCRI-19649</strain>
    </source>
</reference>
<dbReference type="RefSeq" id="WP_094367414.1">
    <property type="nucleotide sequence ID" value="NZ_NOJY02000016.1"/>
</dbReference>
<dbReference type="SUPFAM" id="SSF56300">
    <property type="entry name" value="Metallo-dependent phosphatases"/>
    <property type="match status" value="1"/>
</dbReference>
<dbReference type="PANTHER" id="PTHR32440:SF11">
    <property type="entry name" value="METALLOPHOSPHOESTERASE DOMAIN-CONTAINING PROTEIN"/>
    <property type="match status" value="1"/>
</dbReference>
<dbReference type="OrthoDB" id="9816081at2"/>
<dbReference type="AlphaFoldDB" id="A0A371J340"/>
<accession>A0A371J340</accession>
<dbReference type="Gene3D" id="3.60.21.10">
    <property type="match status" value="1"/>
</dbReference>
<dbReference type="Pfam" id="PF00149">
    <property type="entry name" value="Metallophos"/>
    <property type="match status" value="1"/>
</dbReference>